<dbReference type="GO" id="GO:0016830">
    <property type="term" value="F:carbon-carbon lyase activity"/>
    <property type="evidence" value="ECO:0007669"/>
    <property type="project" value="InterPro"/>
</dbReference>
<evidence type="ECO:0000256" key="3">
    <source>
        <dbReference type="ARBA" id="ARBA00022898"/>
    </source>
</evidence>
<evidence type="ECO:0000259" key="5">
    <source>
        <dbReference type="Pfam" id="PF01212"/>
    </source>
</evidence>
<dbReference type="GO" id="GO:0009072">
    <property type="term" value="P:aromatic amino acid metabolic process"/>
    <property type="evidence" value="ECO:0007669"/>
    <property type="project" value="InterPro"/>
</dbReference>
<dbReference type="EMBL" id="CAFBMU010000003">
    <property type="protein sequence ID" value="CAB4916484.1"/>
    <property type="molecule type" value="Genomic_DNA"/>
</dbReference>
<dbReference type="PIRSF" id="PIRSF001386">
    <property type="entry name" value="Trpase"/>
    <property type="match status" value="1"/>
</dbReference>
<evidence type="ECO:0000256" key="1">
    <source>
        <dbReference type="ARBA" id="ARBA00001933"/>
    </source>
</evidence>
<organism evidence="10">
    <name type="scientific">freshwater metagenome</name>
    <dbReference type="NCBI Taxonomy" id="449393"/>
    <lineage>
        <taxon>unclassified sequences</taxon>
        <taxon>metagenomes</taxon>
        <taxon>ecological metagenomes</taxon>
    </lineage>
</organism>
<dbReference type="EMBL" id="CAFBOD010000002">
    <property type="protein sequence ID" value="CAB4969784.1"/>
    <property type="molecule type" value="Genomic_DNA"/>
</dbReference>
<comment type="cofactor">
    <cofactor evidence="1">
        <name>pyridoxal 5'-phosphate</name>
        <dbReference type="ChEBI" id="CHEBI:597326"/>
    </cofactor>
</comment>
<dbReference type="InterPro" id="IPR015424">
    <property type="entry name" value="PyrdxlP-dep_Trfase"/>
</dbReference>
<feature type="domain" description="Aromatic amino acid beta-eliminating lyase/threonine aldolase" evidence="5">
    <location>
        <begin position="61"/>
        <end position="435"/>
    </location>
</feature>
<reference evidence="10" key="1">
    <citation type="submission" date="2020-05" db="EMBL/GenBank/DDBJ databases">
        <authorList>
            <person name="Chiriac C."/>
            <person name="Salcher M."/>
            <person name="Ghai R."/>
            <person name="Kavagutti S V."/>
        </authorList>
    </citation>
    <scope>NUCLEOTIDE SEQUENCE</scope>
</reference>
<keyword evidence="4" id="KW-0456">Lyase</keyword>
<dbReference type="PANTHER" id="PTHR32325">
    <property type="entry name" value="BETA-ELIMINATING LYASE-LIKE PROTEIN-RELATED"/>
    <property type="match status" value="1"/>
</dbReference>
<dbReference type="EMBL" id="CAFAAS010000003">
    <property type="protein sequence ID" value="CAB4800315.1"/>
    <property type="molecule type" value="Genomic_DNA"/>
</dbReference>
<evidence type="ECO:0000313" key="9">
    <source>
        <dbReference type="EMBL" id="CAB4969784.1"/>
    </source>
</evidence>
<sequence length="470" mass="51210">MSHKAISGFNLAGMEFKTIIEPFKIHSVAAIRMTTESERVQLIKDVGYNLFSLHSDDVLIDLLTDSGTGAMSRNQWAAIQRGDESYAGSPSWLHFKAAVQNLFPFEHIIPTHQGRAAEKILFTAIGGPGKIIPSNTHFDTTRANIEYSKAEAVDLVIAQGRDPSDTYPFKGNMDLVELESFINATGVENIPVVMMTITNNSGGGQPVSLENLRAVSAICKKYKIPFFLDACRFAENAWFIRERESGQSERDVVDIVREIASLADGMTMSAKKDPLGNIGGWLALNDNGLATICRNLLILTEGFPTYGGLAGRDLEALAVGLTEAVSHDYLKYRIQSTAYLGNALLELGIPVVQPIGGHAVYIDAKAFLSHIPPLEYPGQALAVALYEVGGIRGCEIGTVMFGRKPDGSEVPAAMELVRLAIPRRTYTQSHIDYVIEVCSEVANRASTLGGFKIISEPASLRHFTSEFARI</sequence>
<dbReference type="Pfam" id="PF01212">
    <property type="entry name" value="Beta_elim_lyase"/>
    <property type="match status" value="1"/>
</dbReference>
<dbReference type="InterPro" id="IPR001597">
    <property type="entry name" value="ArAA_b-elim_lyase/Thr_aldolase"/>
</dbReference>
<evidence type="ECO:0000256" key="2">
    <source>
        <dbReference type="ARBA" id="ARBA00009721"/>
    </source>
</evidence>
<accession>A0A6J7W5C3</accession>
<dbReference type="Gene3D" id="3.40.640.10">
    <property type="entry name" value="Type I PLP-dependent aspartate aminotransferase-like (Major domain)"/>
    <property type="match status" value="1"/>
</dbReference>
<dbReference type="NCBIfam" id="NF009709">
    <property type="entry name" value="PRK13238.1"/>
    <property type="match status" value="1"/>
</dbReference>
<dbReference type="InterPro" id="IPR011166">
    <property type="entry name" value="Beta-eliminating_lyase"/>
</dbReference>
<dbReference type="EMBL" id="CAEZYE010000022">
    <property type="protein sequence ID" value="CAB4708096.1"/>
    <property type="molecule type" value="Genomic_DNA"/>
</dbReference>
<proteinExistence type="inferred from homology"/>
<evidence type="ECO:0000313" key="7">
    <source>
        <dbReference type="EMBL" id="CAB4800315.1"/>
    </source>
</evidence>
<name>A0A6J7W5C3_9ZZZZ</name>
<dbReference type="EMBL" id="CAFBRZ010000036">
    <property type="protein sequence ID" value="CAB5152387.1"/>
    <property type="molecule type" value="Genomic_DNA"/>
</dbReference>
<evidence type="ECO:0000313" key="10">
    <source>
        <dbReference type="EMBL" id="CAB5152387.1"/>
    </source>
</evidence>
<evidence type="ECO:0000313" key="6">
    <source>
        <dbReference type="EMBL" id="CAB4708096.1"/>
    </source>
</evidence>
<evidence type="ECO:0000256" key="4">
    <source>
        <dbReference type="ARBA" id="ARBA00023239"/>
    </source>
</evidence>
<protein>
    <submittedName>
        <fullName evidence="10">Unannotated protein</fullName>
    </submittedName>
</protein>
<dbReference type="InterPro" id="IPR015422">
    <property type="entry name" value="PyrdxlP-dep_Trfase_small"/>
</dbReference>
<dbReference type="InterPro" id="IPR015421">
    <property type="entry name" value="PyrdxlP-dep_Trfase_major"/>
</dbReference>
<dbReference type="AlphaFoldDB" id="A0A6J7W5C3"/>
<dbReference type="SUPFAM" id="SSF53383">
    <property type="entry name" value="PLP-dependent transferases"/>
    <property type="match status" value="1"/>
</dbReference>
<dbReference type="PANTHER" id="PTHR32325:SF4">
    <property type="entry name" value="TRYPTOPHANASE"/>
    <property type="match status" value="1"/>
</dbReference>
<comment type="similarity">
    <text evidence="2">Belongs to the beta-eliminating lyase family.</text>
</comment>
<evidence type="ECO:0000313" key="8">
    <source>
        <dbReference type="EMBL" id="CAB4916484.1"/>
    </source>
</evidence>
<keyword evidence="3" id="KW-0663">Pyridoxal phosphate</keyword>
<dbReference type="Gene3D" id="3.90.1150.10">
    <property type="entry name" value="Aspartate Aminotransferase, domain 1"/>
    <property type="match status" value="1"/>
</dbReference>
<gene>
    <name evidence="6" type="ORF">UFOPK2655_00555</name>
    <name evidence="7" type="ORF">UFOPK3077_00488</name>
    <name evidence="8" type="ORF">UFOPK3667_00402</name>
    <name evidence="9" type="ORF">UFOPK3903_00316</name>
    <name evidence="10" type="ORF">UFOPK4444_00741</name>
</gene>